<comment type="subunit">
    <text evidence="5">Part of the signal recognition particle protein translocation system, which is composed of SRP and FtsY. Archaeal SRP consists of a 7S RNA molecule of 300 nucleotides and two protein subunits: SRP54 and SRP19.</text>
</comment>
<dbReference type="GeneID" id="25407035"/>
<dbReference type="SUPFAM" id="SSF69695">
    <property type="entry name" value="SRP19"/>
    <property type="match status" value="1"/>
</dbReference>
<sequence>MRKRDGYIIWPEYFDSSKPRKWRRVSKSLSVDKPTIEEIKDAAVKAGFTVIVDPEAKHPGFWFDSRGRLIVKAQMKKSAVIKTIALHLKKIREEKARSKKR</sequence>
<dbReference type="GeneID" id="16573209"/>
<dbReference type="STRING" id="697581.TCARB_1631"/>
<evidence type="ECO:0000256" key="1">
    <source>
        <dbReference type="ARBA" id="ARBA00004496"/>
    </source>
</evidence>
<comment type="function">
    <text evidence="5">Involved in targeting and insertion of nascent membrane proteins into the cytoplasmic membrane. Binds directly to 7S RNA and mediates binding of the 54 kDa subunit of the SRP.</text>
</comment>
<dbReference type="EMBL" id="CP007493">
    <property type="protein sequence ID" value="AJB42671.1"/>
    <property type="molecule type" value="Genomic_DNA"/>
</dbReference>
<dbReference type="Pfam" id="PF01922">
    <property type="entry name" value="SRP19"/>
    <property type="match status" value="1"/>
</dbReference>
<dbReference type="Gene3D" id="3.30.56.30">
    <property type="entry name" value="Signal recognition particle, SRP19-like subunit"/>
    <property type="match status" value="1"/>
</dbReference>
<dbReference type="GO" id="GO:0008312">
    <property type="term" value="F:7S RNA binding"/>
    <property type="evidence" value="ECO:0007669"/>
    <property type="project" value="UniProtKB-UniRule"/>
</dbReference>
<gene>
    <name evidence="5" type="primary">srp19</name>
    <name evidence="6" type="ORF">TCARB_1631</name>
</gene>
<evidence type="ECO:0000256" key="2">
    <source>
        <dbReference type="ARBA" id="ARBA00022490"/>
    </source>
</evidence>
<comment type="similarity">
    <text evidence="5">Belongs to the SRP19 family.</text>
</comment>
<keyword evidence="2 5" id="KW-0963">Cytoplasm</keyword>
<organism evidence="6 7">
    <name type="scientific">Thermofilum adornatum 1505</name>
    <dbReference type="NCBI Taxonomy" id="697581"/>
    <lineage>
        <taxon>Archaea</taxon>
        <taxon>Thermoproteota</taxon>
        <taxon>Thermoprotei</taxon>
        <taxon>Thermofilales</taxon>
        <taxon>Thermofilaceae</taxon>
        <taxon>Thermofilum</taxon>
    </lineage>
</organism>
<comment type="subcellular location">
    <subcellularLocation>
        <location evidence="1 5">Cytoplasm</location>
    </subcellularLocation>
</comment>
<protein>
    <recommendedName>
        <fullName evidence="5">Signal recognition particle 19 kDa protein</fullName>
        <shortName evidence="5">SRP19</shortName>
    </recommendedName>
</protein>
<evidence type="ECO:0000313" key="6">
    <source>
        <dbReference type="EMBL" id="AJB42671.1"/>
    </source>
</evidence>
<reference evidence="7" key="1">
    <citation type="book" date="2010" name="EXTREMOPHILES" publisher="0:0-0">
        <title>Complete genome sequences of ten hyperthermophilic archaea reveal their metabolic capabilities and possible ecological roles.</title>
        <editorList>
            <person name="?"/>
        </editorList>
        <authorList>
            <person name="Ravin N.V."/>
            <person name="Mardanov A.V."/>
            <person name="Bonch-Osmolovskaya E.A."/>
            <person name="Skryabin K.G."/>
        </authorList>
    </citation>
    <scope>NUCLEOTIDE SEQUENCE [LARGE SCALE GENOMIC DNA]</scope>
    <source>
        <strain evidence="7">1505</strain>
    </source>
</reference>
<dbReference type="GO" id="GO:0006617">
    <property type="term" value="P:SRP-dependent cotranslational protein targeting to membrane, signal sequence recognition"/>
    <property type="evidence" value="ECO:0007669"/>
    <property type="project" value="TreeGrafter"/>
</dbReference>
<dbReference type="AlphaFoldDB" id="A0A3G1AA04"/>
<dbReference type="RefSeq" id="WP_020962246.1">
    <property type="nucleotide sequence ID" value="NZ_CP007493.1"/>
</dbReference>
<proteinExistence type="inferred from homology"/>
<dbReference type="HAMAP" id="MF_00305">
    <property type="entry name" value="SRP19"/>
    <property type="match status" value="1"/>
</dbReference>
<dbReference type="KEGG" id="tcb:TCARB_1631"/>
<dbReference type="InterPro" id="IPR036521">
    <property type="entry name" value="SRP19-like_sf"/>
</dbReference>
<dbReference type="PANTHER" id="PTHR17453">
    <property type="entry name" value="SIGNAL RECOGNITION PARTICLE 19 KD PROTEIN"/>
    <property type="match status" value="1"/>
</dbReference>
<evidence type="ECO:0000256" key="4">
    <source>
        <dbReference type="ARBA" id="ARBA00023274"/>
    </source>
</evidence>
<evidence type="ECO:0000256" key="5">
    <source>
        <dbReference type="HAMAP-Rule" id="MF_00305"/>
    </source>
</evidence>
<keyword evidence="4 5" id="KW-0687">Ribonucleoprotein</keyword>
<dbReference type="InterPro" id="IPR022938">
    <property type="entry name" value="SRP19_arc-type"/>
</dbReference>
<dbReference type="InterPro" id="IPR002778">
    <property type="entry name" value="Signal_recog_particle_SRP19"/>
</dbReference>
<dbReference type="PANTHER" id="PTHR17453:SF0">
    <property type="entry name" value="SIGNAL RECOGNITION PARTICLE 19 KDA PROTEIN"/>
    <property type="match status" value="1"/>
</dbReference>
<dbReference type="Proteomes" id="UP000266720">
    <property type="component" value="Chromosome"/>
</dbReference>
<keyword evidence="5" id="KW-0694">RNA-binding</keyword>
<keyword evidence="3 5" id="KW-0733">Signal recognition particle</keyword>
<evidence type="ECO:0000256" key="3">
    <source>
        <dbReference type="ARBA" id="ARBA00023135"/>
    </source>
</evidence>
<dbReference type="GO" id="GO:0048500">
    <property type="term" value="C:signal recognition particle"/>
    <property type="evidence" value="ECO:0007669"/>
    <property type="project" value="UniProtKB-UniRule"/>
</dbReference>
<evidence type="ECO:0000313" key="7">
    <source>
        <dbReference type="Proteomes" id="UP000266720"/>
    </source>
</evidence>
<accession>A0A3G1AA04</accession>
<name>A0A3G1AA04_9CREN</name>